<evidence type="ECO:0000256" key="2">
    <source>
        <dbReference type="ARBA" id="ARBA00012595"/>
    </source>
</evidence>
<evidence type="ECO:0000256" key="1">
    <source>
        <dbReference type="ARBA" id="ARBA00000548"/>
    </source>
</evidence>
<dbReference type="SUPFAM" id="SSF49452">
    <property type="entry name" value="Starch-binding domain-like"/>
    <property type="match status" value="1"/>
</dbReference>
<name>A0A2R7YYL9_9ACTN</name>
<comment type="caution">
    <text evidence="5">The sequence shown here is derived from an EMBL/GenBank/DDBJ whole genome shotgun (WGS) entry which is preliminary data.</text>
</comment>
<accession>A0A2R7YYL9</accession>
<dbReference type="InterPro" id="IPR013783">
    <property type="entry name" value="Ig-like_fold"/>
</dbReference>
<sequence length="704" mass="72809">MGAGAALVAAGLSLGVMAPANAAATVNLGLIDGQGNPVSGNVTIYQQGSGGTFSYWGNDFVEASGYLETQLPDGVYKLSYSSGTYIEYYKDKADQATADTFTVSGTTAVSLGQWTIDQPYLTGTVTNAAGKPLAGVEVNALDAVEGDYAGTGYTNVNGVYKFPSQAAPVKVAYSANGYATEYYNDKGNFAEAEPVAATAAGAVLNVVLTAGGSISGQVTSDAGAPLEFIRVSSSSGGSDYTDKNGIYTIKNASVGGQTIQFSDPIGEYASELFNNITTTGDPTPVVVGPDQAVGNINANMTPKPADPSKTVELTGSVKDSLGAPIVGAVVSAHTTPGIPTDQRSVETVYSNRQGVYSFTELEKVQGENQFKVQAGADEQGDDDAFELFSTWFGGGQNYDGSPAVTVTPGTPVGAVDFVLDRAGGIAGSVTGIAGAPLSPSVSAFGPVDGQFASVGAVFEADSTFESRSIRPGTYKIRFDDNTGYHAGEWWKDKSAIDDAVLVTVKAGQVTSGLNAVLGNKLAATERPEIPGYPWVGKPVTADPGAWNLQTDTAFKYQWLVGTTVVGQGDTFTPTSAQIGDRLTLRVTAENGRLVGTATSAPSAKIGYQPKVKVKVKGGQASFKVKASPVKAKKVKGSIVVKEIVKVTDNGTVKYKKVAKAKIKKGKGAVSLGKLKKGKHKLVFFFTGKGSVGSTEVAKKVKVKR</sequence>
<proteinExistence type="predicted"/>
<dbReference type="Pfam" id="PF13620">
    <property type="entry name" value="CarboxypepD_reg"/>
    <property type="match status" value="1"/>
</dbReference>
<dbReference type="InterPro" id="IPR008964">
    <property type="entry name" value="Invasin/intimin_cell_adhesion"/>
</dbReference>
<organism evidence="5 6">
    <name type="scientific">Nocardioides currus</name>
    <dbReference type="NCBI Taxonomy" id="2133958"/>
    <lineage>
        <taxon>Bacteria</taxon>
        <taxon>Bacillati</taxon>
        <taxon>Actinomycetota</taxon>
        <taxon>Actinomycetes</taxon>
        <taxon>Propionibacteriales</taxon>
        <taxon>Nocardioidaceae</taxon>
        <taxon>Nocardioides</taxon>
    </lineage>
</organism>
<evidence type="ECO:0000256" key="3">
    <source>
        <dbReference type="ARBA" id="ARBA00030238"/>
    </source>
</evidence>
<dbReference type="AlphaFoldDB" id="A0A2R7YYL9"/>
<feature type="chain" id="PRO_5015361459" description="alpha-amylase" evidence="4">
    <location>
        <begin position="23"/>
        <end position="704"/>
    </location>
</feature>
<protein>
    <recommendedName>
        <fullName evidence="2">alpha-amylase</fullName>
        <ecNumber evidence="2">3.2.1.1</ecNumber>
    </recommendedName>
    <alternativeName>
        <fullName evidence="3">1,4-alpha-D-glucan glucanohydrolase</fullName>
    </alternativeName>
</protein>
<evidence type="ECO:0000313" key="6">
    <source>
        <dbReference type="Proteomes" id="UP000244867"/>
    </source>
</evidence>
<dbReference type="GO" id="GO:0030246">
    <property type="term" value="F:carbohydrate binding"/>
    <property type="evidence" value="ECO:0007669"/>
    <property type="project" value="InterPro"/>
</dbReference>
<dbReference type="Gene3D" id="2.60.40.10">
    <property type="entry name" value="Immunoglobulins"/>
    <property type="match status" value="1"/>
</dbReference>
<dbReference type="GO" id="GO:0005975">
    <property type="term" value="P:carbohydrate metabolic process"/>
    <property type="evidence" value="ECO:0007669"/>
    <property type="project" value="UniProtKB-ARBA"/>
</dbReference>
<dbReference type="SUPFAM" id="SSF49464">
    <property type="entry name" value="Carboxypeptidase regulatory domain-like"/>
    <property type="match status" value="1"/>
</dbReference>
<dbReference type="EMBL" id="PYXZ01000002">
    <property type="protein sequence ID" value="PUA81475.1"/>
    <property type="molecule type" value="Genomic_DNA"/>
</dbReference>
<evidence type="ECO:0000313" key="5">
    <source>
        <dbReference type="EMBL" id="PUA81475.1"/>
    </source>
</evidence>
<dbReference type="InterPro" id="IPR013784">
    <property type="entry name" value="Carb-bd-like_fold"/>
</dbReference>
<comment type="catalytic activity">
    <reaction evidence="1">
        <text>Endohydrolysis of (1-&gt;4)-alpha-D-glucosidic linkages in polysaccharides containing three or more (1-&gt;4)-alpha-linked D-glucose units.</text>
        <dbReference type="EC" id="3.2.1.1"/>
    </reaction>
</comment>
<keyword evidence="6" id="KW-1185">Reference proteome</keyword>
<dbReference type="GO" id="GO:0004556">
    <property type="term" value="F:alpha-amylase activity"/>
    <property type="evidence" value="ECO:0007669"/>
    <property type="project" value="UniProtKB-EC"/>
</dbReference>
<dbReference type="Proteomes" id="UP000244867">
    <property type="component" value="Unassembled WGS sequence"/>
</dbReference>
<dbReference type="EC" id="3.2.1.1" evidence="2"/>
<dbReference type="Gene3D" id="2.60.40.2700">
    <property type="match status" value="1"/>
</dbReference>
<dbReference type="SUPFAM" id="SSF49373">
    <property type="entry name" value="Invasin/intimin cell-adhesion fragments"/>
    <property type="match status" value="1"/>
</dbReference>
<reference evidence="5 6" key="1">
    <citation type="submission" date="2018-03" db="EMBL/GenBank/DDBJ databases">
        <authorList>
            <person name="Keele B.F."/>
        </authorList>
    </citation>
    <scope>NUCLEOTIDE SEQUENCE [LARGE SCALE GENOMIC DNA]</scope>
    <source>
        <strain evidence="5 6">IB-3</strain>
    </source>
</reference>
<dbReference type="InterPro" id="IPR008969">
    <property type="entry name" value="CarboxyPept-like_regulatory"/>
</dbReference>
<feature type="signal peptide" evidence="4">
    <location>
        <begin position="1"/>
        <end position="22"/>
    </location>
</feature>
<gene>
    <name evidence="5" type="ORF">C7S10_05160</name>
</gene>
<evidence type="ECO:0000256" key="4">
    <source>
        <dbReference type="SAM" id="SignalP"/>
    </source>
</evidence>
<keyword evidence="4" id="KW-0732">Signal</keyword>